<sequence length="200" mass="22169">MSENIQNPTNDENEMDVDVQDDEVFNDNTEGNGAQNSVNNNGEGDEEEKEDGEGASKPNLTAPELPEFTRKDKTLHEILEMMEDYYPIIPDAVTDYYLAKNGLDCEDTRIKRILALATQKFISDIATDAYEYSRIRSSSAVYNSSNPQVRAKALVAGSRGEQTSSSTSGNSSKKVVLTMDDLSSALAEYGLNVNRPDFYR</sequence>
<comment type="function">
    <text evidence="6">Functions as a component of both the DNA-binding general transcription initiation factor complex TFIID and the transcription coactivator SAGA complex. Binding of TFIID to a promoter (with or without TATA element) is the initial step in pre-initiation complex (PIC) formation. TFIID plays a key role in the regulation of gene expression by RNA polymerase II through different activities such as transcription activator interaction, core promoter recognition and selectivity, TFIIA and TFIIB interaction, chromatin modification (histone acetylation by TAF1), facilitation of DNA opening and initiation of transcription. SAGA acts as a general cofactor required for essentially all RNA polymerase II transcription. At the promoters, SAGA is required for transcription pre-initiation complex (PIC) recruitment. It influences RNA polymerase II transcriptional activity through different activities such as TBP interaction (via core/TAF module) and promoter selectivity, interaction with transcription activators (via Tra1/SPT module), and chromatin modification through histone acetylation (via HAT module) and deubiquitination (via DUB module). SAGA preferentially acetylates histones H3 (to form H3K9ac, H3K14ac, H3K18ac and H3K23ac) and H2B and deubiquitinates histone H2B. SAGA interacts with DNA via upstream activating sequences (UASs).</text>
</comment>
<accession>A0A1E3P5T8</accession>
<dbReference type="PANTHER" id="PTHR21242">
    <property type="entry name" value="TRANSCRIPTION INITIATION FACTOR TFIID SUBUNIT 10"/>
    <property type="match status" value="1"/>
</dbReference>
<dbReference type="AlphaFoldDB" id="A0A1E3P5T8"/>
<feature type="compositionally biased region" description="Acidic residues" evidence="7">
    <location>
        <begin position="43"/>
        <end position="53"/>
    </location>
</feature>
<dbReference type="STRING" id="683960.A0A1E3P5T8"/>
<keyword evidence="3 6" id="KW-0804">Transcription</keyword>
<dbReference type="GO" id="GO:0060090">
    <property type="term" value="F:molecular adaptor activity"/>
    <property type="evidence" value="ECO:0007669"/>
    <property type="project" value="EnsemblFungi"/>
</dbReference>
<comment type="subcellular location">
    <subcellularLocation>
        <location evidence="1 6">Nucleus</location>
    </subcellularLocation>
</comment>
<evidence type="ECO:0000256" key="1">
    <source>
        <dbReference type="ARBA" id="ARBA00004123"/>
    </source>
</evidence>
<evidence type="ECO:0000256" key="6">
    <source>
        <dbReference type="PIRNR" id="PIRNR017246"/>
    </source>
</evidence>
<gene>
    <name evidence="8" type="ORF">WICANDRAFT_61309</name>
</gene>
<evidence type="ECO:0000313" key="8">
    <source>
        <dbReference type="EMBL" id="ODQ60743.1"/>
    </source>
</evidence>
<dbReference type="PANTHER" id="PTHR21242:SF0">
    <property type="entry name" value="TRANSCRIPTION INITIATION FACTOR TFIID SUBUNIT 10"/>
    <property type="match status" value="1"/>
</dbReference>
<evidence type="ECO:0000256" key="5">
    <source>
        <dbReference type="ARBA" id="ARBA00025730"/>
    </source>
</evidence>
<feature type="region of interest" description="Disordered" evidence="7">
    <location>
        <begin position="1"/>
        <end position="66"/>
    </location>
</feature>
<dbReference type="RefSeq" id="XP_019039950.1">
    <property type="nucleotide sequence ID" value="XM_019183155.1"/>
</dbReference>
<dbReference type="GO" id="GO:1990841">
    <property type="term" value="F:promoter-specific chromatin binding"/>
    <property type="evidence" value="ECO:0007669"/>
    <property type="project" value="TreeGrafter"/>
</dbReference>
<proteinExistence type="inferred from homology"/>
<dbReference type="CDD" id="cd07982">
    <property type="entry name" value="HFD_TAF10"/>
    <property type="match status" value="1"/>
</dbReference>
<evidence type="ECO:0000256" key="2">
    <source>
        <dbReference type="ARBA" id="ARBA00023015"/>
    </source>
</evidence>
<evidence type="ECO:0000313" key="9">
    <source>
        <dbReference type="Proteomes" id="UP000094112"/>
    </source>
</evidence>
<evidence type="ECO:0000256" key="7">
    <source>
        <dbReference type="SAM" id="MobiDB-lite"/>
    </source>
</evidence>
<dbReference type="EMBL" id="KV454209">
    <property type="protein sequence ID" value="ODQ60743.1"/>
    <property type="molecule type" value="Genomic_DNA"/>
</dbReference>
<dbReference type="GeneID" id="30200401"/>
<evidence type="ECO:0000256" key="3">
    <source>
        <dbReference type="ARBA" id="ARBA00023163"/>
    </source>
</evidence>
<dbReference type="PRINTS" id="PR01443">
    <property type="entry name" value="TFIID30KDSUB"/>
</dbReference>
<protein>
    <recommendedName>
        <fullName evidence="6">Transcription initiation factor TFIID subunit 10</fullName>
    </recommendedName>
</protein>
<keyword evidence="4 6" id="KW-0539">Nucleus</keyword>
<dbReference type="PIRSF" id="PIRSF017246">
    <property type="entry name" value="TFIID_TAF10"/>
    <property type="match status" value="1"/>
</dbReference>
<name>A0A1E3P5T8_WICAA</name>
<feature type="compositionally biased region" description="Acidic residues" evidence="7">
    <location>
        <begin position="11"/>
        <end position="25"/>
    </location>
</feature>
<reference evidence="8 9" key="1">
    <citation type="journal article" date="2016" name="Proc. Natl. Acad. Sci. U.S.A.">
        <title>Comparative genomics of biotechnologically important yeasts.</title>
        <authorList>
            <person name="Riley R."/>
            <person name="Haridas S."/>
            <person name="Wolfe K.H."/>
            <person name="Lopes M.R."/>
            <person name="Hittinger C.T."/>
            <person name="Goeker M."/>
            <person name="Salamov A.A."/>
            <person name="Wisecaver J.H."/>
            <person name="Long T.M."/>
            <person name="Calvey C.H."/>
            <person name="Aerts A.L."/>
            <person name="Barry K.W."/>
            <person name="Choi C."/>
            <person name="Clum A."/>
            <person name="Coughlan A.Y."/>
            <person name="Deshpande S."/>
            <person name="Douglass A.P."/>
            <person name="Hanson S.J."/>
            <person name="Klenk H.-P."/>
            <person name="LaButti K.M."/>
            <person name="Lapidus A."/>
            <person name="Lindquist E.A."/>
            <person name="Lipzen A.M."/>
            <person name="Meier-Kolthoff J.P."/>
            <person name="Ohm R.A."/>
            <person name="Otillar R.P."/>
            <person name="Pangilinan J.L."/>
            <person name="Peng Y."/>
            <person name="Rokas A."/>
            <person name="Rosa C.A."/>
            <person name="Scheuner C."/>
            <person name="Sibirny A.A."/>
            <person name="Slot J.C."/>
            <person name="Stielow J.B."/>
            <person name="Sun H."/>
            <person name="Kurtzman C.P."/>
            <person name="Blackwell M."/>
            <person name="Grigoriev I.V."/>
            <person name="Jeffries T.W."/>
        </authorList>
    </citation>
    <scope>NUCLEOTIDE SEQUENCE [LARGE SCALE GENOMIC DNA]</scope>
    <source>
        <strain evidence="9">ATCC 58044 / CBS 1984 / NCYC 433 / NRRL Y-366-8</strain>
    </source>
</reference>
<dbReference type="GO" id="GO:0000124">
    <property type="term" value="C:SAGA complex"/>
    <property type="evidence" value="ECO:0007669"/>
    <property type="project" value="EnsemblFungi"/>
</dbReference>
<feature type="compositionally biased region" description="Polar residues" evidence="7">
    <location>
        <begin position="26"/>
        <end position="41"/>
    </location>
</feature>
<dbReference type="InterPro" id="IPR003923">
    <property type="entry name" value="TAF10"/>
</dbReference>
<dbReference type="GO" id="GO:0046695">
    <property type="term" value="C:SLIK (SAGA-like) complex"/>
    <property type="evidence" value="ECO:0007669"/>
    <property type="project" value="EnsemblFungi"/>
</dbReference>
<evidence type="ECO:0000256" key="4">
    <source>
        <dbReference type="ARBA" id="ARBA00023242"/>
    </source>
</evidence>
<keyword evidence="2 6" id="KW-0805">Transcription regulation</keyword>
<dbReference type="OrthoDB" id="154356at2759"/>
<dbReference type="Pfam" id="PF03540">
    <property type="entry name" value="TAF10"/>
    <property type="match status" value="1"/>
</dbReference>
<dbReference type="GO" id="GO:0006325">
    <property type="term" value="P:chromatin organization"/>
    <property type="evidence" value="ECO:0007669"/>
    <property type="project" value="EnsemblFungi"/>
</dbReference>
<organism evidence="8 9">
    <name type="scientific">Wickerhamomyces anomalus (strain ATCC 58044 / CBS 1984 / NCYC 433 / NRRL Y-366-8)</name>
    <name type="common">Yeast</name>
    <name type="synonym">Hansenula anomala</name>
    <dbReference type="NCBI Taxonomy" id="683960"/>
    <lineage>
        <taxon>Eukaryota</taxon>
        <taxon>Fungi</taxon>
        <taxon>Dikarya</taxon>
        <taxon>Ascomycota</taxon>
        <taxon>Saccharomycotina</taxon>
        <taxon>Saccharomycetes</taxon>
        <taxon>Phaffomycetales</taxon>
        <taxon>Wickerhamomycetaceae</taxon>
        <taxon>Wickerhamomyces</taxon>
    </lineage>
</organism>
<dbReference type="GO" id="GO:0005669">
    <property type="term" value="C:transcription factor TFIID complex"/>
    <property type="evidence" value="ECO:0007669"/>
    <property type="project" value="EnsemblFungi"/>
</dbReference>
<keyword evidence="9" id="KW-1185">Reference proteome</keyword>
<comment type="similarity">
    <text evidence="5 6">Belongs to the TAF10 family.</text>
</comment>
<dbReference type="Proteomes" id="UP000094112">
    <property type="component" value="Unassembled WGS sequence"/>
</dbReference>
<dbReference type="GO" id="GO:0042802">
    <property type="term" value="F:identical protein binding"/>
    <property type="evidence" value="ECO:0007669"/>
    <property type="project" value="EnsemblFungi"/>
</dbReference>
<dbReference type="GO" id="GO:0051123">
    <property type="term" value="P:RNA polymerase II preinitiation complex assembly"/>
    <property type="evidence" value="ECO:0007669"/>
    <property type="project" value="EnsemblFungi"/>
</dbReference>
<dbReference type="GO" id="GO:0016251">
    <property type="term" value="F:RNA polymerase II general transcription initiation factor activity"/>
    <property type="evidence" value="ECO:0007669"/>
    <property type="project" value="TreeGrafter"/>
</dbReference>
<dbReference type="GO" id="GO:0045944">
    <property type="term" value="P:positive regulation of transcription by RNA polymerase II"/>
    <property type="evidence" value="ECO:0007669"/>
    <property type="project" value="EnsemblFungi"/>
</dbReference>
<feature type="compositionally biased region" description="Polar residues" evidence="7">
    <location>
        <begin position="1"/>
        <end position="10"/>
    </location>
</feature>